<comment type="caution">
    <text evidence="7">The sequence shown here is derived from an EMBL/GenBank/DDBJ whole genome shotgun (WGS) entry which is preliminary data.</text>
</comment>
<dbReference type="PANTHER" id="PTHR42978">
    <property type="entry name" value="QUORUM-QUENCHING LACTONASE YTNP-RELATED-RELATED"/>
    <property type="match status" value="1"/>
</dbReference>
<dbReference type="RefSeq" id="WP_073505474.1">
    <property type="nucleotide sequence ID" value="NZ_CP018199.1"/>
</dbReference>
<dbReference type="SMART" id="SM00849">
    <property type="entry name" value="Lactamase_B"/>
    <property type="match status" value="1"/>
</dbReference>
<name>A0A9Q6MUR9_9STAP</name>
<gene>
    <name evidence="7" type="ORF">BU058_08480</name>
</gene>
<dbReference type="Proteomes" id="UP000241960">
    <property type="component" value="Unassembled WGS sequence"/>
</dbReference>
<dbReference type="AlphaFoldDB" id="A0A9Q6MUR9"/>
<sequence>MSSSIQVHVLHTGSVIVDEALPFNYKSNPPFAWTGLFRSKKKQMRLPVSIYLIEHPKGLVLIDTGWHAINRTKPFKNLSLAYPIYKADLPEGEAVHEHIEQLGYQVSDLDYVVLSHLHCDHADGLRHVSTANHILVSQEELDAANQNTIGYAPHQWENINIDTFAFTHNGIGPTGKSFDLFDDGTIEFVHTPGHSIGQCAARIKAHKEDDAFLLLASDAAYASKSWNYGILPGFVNNKEETINSLNWIKSQATHPQCIQVLANHDPDIKPQVFNL</sequence>
<protein>
    <submittedName>
        <fullName evidence="7">N-acyl homoserine lactonase family protein</fullName>
    </submittedName>
</protein>
<comment type="cofactor">
    <cofactor evidence="1">
        <name>Zn(2+)</name>
        <dbReference type="ChEBI" id="CHEBI:29105"/>
    </cofactor>
</comment>
<evidence type="ECO:0000313" key="7">
    <source>
        <dbReference type="EMBL" id="PTI75232.1"/>
    </source>
</evidence>
<organism evidence="7 8">
    <name type="scientific">Staphylococcus succinus</name>
    <dbReference type="NCBI Taxonomy" id="61015"/>
    <lineage>
        <taxon>Bacteria</taxon>
        <taxon>Bacillati</taxon>
        <taxon>Bacillota</taxon>
        <taxon>Bacilli</taxon>
        <taxon>Bacillales</taxon>
        <taxon>Staphylococcaceae</taxon>
        <taxon>Staphylococcus</taxon>
    </lineage>
</organism>
<comment type="similarity">
    <text evidence="2">Belongs to the metallo-beta-lactamase superfamily.</text>
</comment>
<evidence type="ECO:0000313" key="8">
    <source>
        <dbReference type="Proteomes" id="UP000241960"/>
    </source>
</evidence>
<evidence type="ECO:0000259" key="6">
    <source>
        <dbReference type="SMART" id="SM00849"/>
    </source>
</evidence>
<keyword evidence="4" id="KW-0378">Hydrolase</keyword>
<evidence type="ECO:0000256" key="3">
    <source>
        <dbReference type="ARBA" id="ARBA00022723"/>
    </source>
</evidence>
<dbReference type="CDD" id="cd07729">
    <property type="entry name" value="AHL_lactonase_MBL-fold"/>
    <property type="match status" value="1"/>
</dbReference>
<keyword evidence="3" id="KW-0479">Metal-binding</keyword>
<evidence type="ECO:0000256" key="2">
    <source>
        <dbReference type="ARBA" id="ARBA00007749"/>
    </source>
</evidence>
<evidence type="ECO:0000256" key="4">
    <source>
        <dbReference type="ARBA" id="ARBA00022801"/>
    </source>
</evidence>
<proteinExistence type="inferred from homology"/>
<dbReference type="Gene3D" id="3.60.15.10">
    <property type="entry name" value="Ribonuclease Z/Hydroxyacylglutathione hydrolase-like"/>
    <property type="match status" value="1"/>
</dbReference>
<dbReference type="SUPFAM" id="SSF56281">
    <property type="entry name" value="Metallo-hydrolase/oxidoreductase"/>
    <property type="match status" value="1"/>
</dbReference>
<evidence type="ECO:0000256" key="5">
    <source>
        <dbReference type="ARBA" id="ARBA00022833"/>
    </source>
</evidence>
<keyword evidence="5" id="KW-0862">Zinc</keyword>
<dbReference type="PANTHER" id="PTHR42978:SF2">
    <property type="entry name" value="102 KBASES UNSTABLE REGION: FROM 1 TO 119443"/>
    <property type="match status" value="1"/>
</dbReference>
<dbReference type="GO" id="GO:0016787">
    <property type="term" value="F:hydrolase activity"/>
    <property type="evidence" value="ECO:0007669"/>
    <property type="project" value="UniProtKB-KW"/>
</dbReference>
<dbReference type="EMBL" id="PZFQ01000025">
    <property type="protein sequence ID" value="PTI75232.1"/>
    <property type="molecule type" value="Genomic_DNA"/>
</dbReference>
<reference evidence="7 8" key="1">
    <citation type="journal article" date="2016" name="Front. Microbiol.">
        <title>Comprehensive Phylogenetic Analysis of Bovine Non-aureus Staphylococci Species Based on Whole-Genome Sequencing.</title>
        <authorList>
            <person name="Naushad S."/>
            <person name="Barkema H.W."/>
            <person name="Luby C."/>
            <person name="Condas L.A."/>
            <person name="Nobrega D.B."/>
            <person name="Carson D.A."/>
            <person name="De Buck J."/>
        </authorList>
    </citation>
    <scope>NUCLEOTIDE SEQUENCE [LARGE SCALE GENOMIC DNA]</scope>
    <source>
        <strain evidence="7 8">SNUC 1231</strain>
    </source>
</reference>
<evidence type="ECO:0000256" key="1">
    <source>
        <dbReference type="ARBA" id="ARBA00001947"/>
    </source>
</evidence>
<dbReference type="InterPro" id="IPR051013">
    <property type="entry name" value="MBL_superfamily_lactonases"/>
</dbReference>
<dbReference type="GO" id="GO:0046872">
    <property type="term" value="F:metal ion binding"/>
    <property type="evidence" value="ECO:0007669"/>
    <property type="project" value="UniProtKB-KW"/>
</dbReference>
<dbReference type="InterPro" id="IPR001279">
    <property type="entry name" value="Metallo-B-lactamas"/>
</dbReference>
<accession>A0A9Q6MUR9</accession>
<feature type="domain" description="Metallo-beta-lactamase" evidence="6">
    <location>
        <begin position="47"/>
        <end position="264"/>
    </location>
</feature>
<dbReference type="InterPro" id="IPR036866">
    <property type="entry name" value="RibonucZ/Hydroxyglut_hydro"/>
</dbReference>
<dbReference type="Pfam" id="PF00753">
    <property type="entry name" value="Lactamase_B"/>
    <property type="match status" value="1"/>
</dbReference>